<evidence type="ECO:0000256" key="2">
    <source>
        <dbReference type="ARBA" id="ARBA00022723"/>
    </source>
</evidence>
<dbReference type="InterPro" id="IPR000210">
    <property type="entry name" value="BTB/POZ_dom"/>
</dbReference>
<evidence type="ECO:0000256" key="5">
    <source>
        <dbReference type="ARBA" id="ARBA00023242"/>
    </source>
</evidence>
<dbReference type="Gene3D" id="3.30.710.10">
    <property type="entry name" value="Potassium Channel Kv1.1, Chain A"/>
    <property type="match status" value="1"/>
</dbReference>
<dbReference type="InterPro" id="IPR036864">
    <property type="entry name" value="Zn2-C6_fun-type_DNA-bd_sf"/>
</dbReference>
<accession>A0AAD7JPR9</accession>
<dbReference type="GO" id="GO:0000981">
    <property type="term" value="F:DNA-binding transcription factor activity, RNA polymerase II-specific"/>
    <property type="evidence" value="ECO:0007669"/>
    <property type="project" value="InterPro"/>
</dbReference>
<dbReference type="InterPro" id="IPR050815">
    <property type="entry name" value="TF_fung"/>
</dbReference>
<sequence length="892" mass="97783">MDNQSSFSSNSLTPLQKGKACVNCRRRKIKCDGGKPICGQCSRFSTVFGDCEYTEHGPSHGQILEEQISILQARIEELETPSRPGASSTSGTGHRSAPTSPITPSNTMGLGPLLSYFYLQQTSGTSVNETAVNSMPTELPFIVLQALVHNFLHNASCFGFFLDTQAFHDAVTQPDSDGRRLPPVLLNVMYLWGVHLSQDKNITVYEPAFLAHALRSTAGSLSGTHPRTILHSMQASVLLAYYFIRNARFLEAKYHTSAAVSIAVSAGLHRIRAPQDGGSTGIRPLCDALAPPKDSTEEGERIDAFWSVLNLNNGWASTDGAPSNVWYGESGLAIDTPWPLDRRDYVERPHVLPLQSSGTVTKFLGNVPDDATSNAALHAKAAILYEAATRLGARYRSSGIPPNDLEFNALDRKIDAFTPILPLIDSKDMLVVHMLCHGATIQLHHHLAKERVGSRTKNLAAARAIVDILAQTDIHQVGFIDPVLAPLWTSACLVVISEIEHQRSETEDISVESLKKSVKSVIAAMEHFAPHCQLMTAQLDAVRKALTSPTSPQALTPSLQKLEVTMDQEPVVQADTPVKVDDLWFTTDTIIVIRAENRIFRVSSGILAARSTVFRDMIGFPQPKGGEAGLEEFEGCPVVRLHDSAQDVEVFLRAIYDSSYFMPAPTRIDCSVVLGILRMSHKYDVQYLYLRALEHLAVDGWYRTTYDQKTADHLINAPGLTASLPVIQAALEVGATWILPYAFYCLSTFSGDKLLPLLSDEIGPHIGKAMAVHAHLVRGTIAINRFLTMHNPCNTPEFCDPARTSALSDLLDNVSDPEVDPLRPDLELYTMSALKAKGMCDECRALAKEQQHAAATAFWNELPALFGFPPWEELHAMKRTAMGEEASDAMTN</sequence>
<dbReference type="InterPro" id="IPR001138">
    <property type="entry name" value="Zn2Cys6_DnaBD"/>
</dbReference>
<dbReference type="Proteomes" id="UP001215598">
    <property type="component" value="Unassembled WGS sequence"/>
</dbReference>
<evidence type="ECO:0000313" key="10">
    <source>
        <dbReference type="Proteomes" id="UP001215598"/>
    </source>
</evidence>
<dbReference type="SMART" id="SM00066">
    <property type="entry name" value="GAL4"/>
    <property type="match status" value="1"/>
</dbReference>
<dbReference type="InterPro" id="IPR011333">
    <property type="entry name" value="SKP1/BTB/POZ_sf"/>
</dbReference>
<dbReference type="PROSITE" id="PS50048">
    <property type="entry name" value="ZN2_CY6_FUNGAL_2"/>
    <property type="match status" value="1"/>
</dbReference>
<dbReference type="EMBL" id="JARKIB010000018">
    <property type="protein sequence ID" value="KAJ7769394.1"/>
    <property type="molecule type" value="Genomic_DNA"/>
</dbReference>
<keyword evidence="5" id="KW-0539">Nucleus</keyword>
<dbReference type="SUPFAM" id="SSF57701">
    <property type="entry name" value="Zn2/Cys6 DNA-binding domain"/>
    <property type="match status" value="1"/>
</dbReference>
<comment type="caution">
    <text evidence="9">The sequence shown here is derived from an EMBL/GenBank/DDBJ whole genome shotgun (WGS) entry which is preliminary data.</text>
</comment>
<dbReference type="Gene3D" id="4.10.240.10">
    <property type="entry name" value="Zn(2)-C6 fungal-type DNA-binding domain"/>
    <property type="match status" value="1"/>
</dbReference>
<dbReference type="PANTHER" id="PTHR47338:SF29">
    <property type="entry name" value="ZN(2)-C6 FUNGAL-TYPE DOMAIN-CONTAINING PROTEIN"/>
    <property type="match status" value="1"/>
</dbReference>
<keyword evidence="2" id="KW-0479">Metal-binding</keyword>
<dbReference type="CDD" id="cd18186">
    <property type="entry name" value="BTB_POZ_ZBTB_KLHL-like"/>
    <property type="match status" value="1"/>
</dbReference>
<keyword evidence="3" id="KW-0805">Transcription regulation</keyword>
<feature type="domain" description="BTB" evidence="8">
    <location>
        <begin position="587"/>
        <end position="664"/>
    </location>
</feature>
<reference evidence="9" key="1">
    <citation type="submission" date="2023-03" db="EMBL/GenBank/DDBJ databases">
        <title>Massive genome expansion in bonnet fungi (Mycena s.s.) driven by repeated elements and novel gene families across ecological guilds.</title>
        <authorList>
            <consortium name="Lawrence Berkeley National Laboratory"/>
            <person name="Harder C.B."/>
            <person name="Miyauchi S."/>
            <person name="Viragh M."/>
            <person name="Kuo A."/>
            <person name="Thoen E."/>
            <person name="Andreopoulos B."/>
            <person name="Lu D."/>
            <person name="Skrede I."/>
            <person name="Drula E."/>
            <person name="Henrissat B."/>
            <person name="Morin E."/>
            <person name="Kohler A."/>
            <person name="Barry K."/>
            <person name="LaButti K."/>
            <person name="Morin E."/>
            <person name="Salamov A."/>
            <person name="Lipzen A."/>
            <person name="Mereny Z."/>
            <person name="Hegedus B."/>
            <person name="Baldrian P."/>
            <person name="Stursova M."/>
            <person name="Weitz H."/>
            <person name="Taylor A."/>
            <person name="Grigoriev I.V."/>
            <person name="Nagy L.G."/>
            <person name="Martin F."/>
            <person name="Kauserud H."/>
        </authorList>
    </citation>
    <scope>NUCLEOTIDE SEQUENCE</scope>
    <source>
        <strain evidence="9">CBHHK182m</strain>
    </source>
</reference>
<comment type="subcellular location">
    <subcellularLocation>
        <location evidence="1">Nucleus</location>
    </subcellularLocation>
</comment>
<evidence type="ECO:0000256" key="6">
    <source>
        <dbReference type="SAM" id="MobiDB-lite"/>
    </source>
</evidence>
<evidence type="ECO:0000259" key="7">
    <source>
        <dbReference type="PROSITE" id="PS50048"/>
    </source>
</evidence>
<organism evidence="9 10">
    <name type="scientific">Mycena metata</name>
    <dbReference type="NCBI Taxonomy" id="1033252"/>
    <lineage>
        <taxon>Eukaryota</taxon>
        <taxon>Fungi</taxon>
        <taxon>Dikarya</taxon>
        <taxon>Basidiomycota</taxon>
        <taxon>Agaricomycotina</taxon>
        <taxon>Agaricomycetes</taxon>
        <taxon>Agaricomycetidae</taxon>
        <taxon>Agaricales</taxon>
        <taxon>Marasmiineae</taxon>
        <taxon>Mycenaceae</taxon>
        <taxon>Mycena</taxon>
    </lineage>
</organism>
<feature type="compositionally biased region" description="Polar residues" evidence="6">
    <location>
        <begin position="85"/>
        <end position="104"/>
    </location>
</feature>
<dbReference type="GO" id="GO:0005634">
    <property type="term" value="C:nucleus"/>
    <property type="evidence" value="ECO:0007669"/>
    <property type="project" value="UniProtKB-SubCell"/>
</dbReference>
<dbReference type="CDD" id="cd12148">
    <property type="entry name" value="fungal_TF_MHR"/>
    <property type="match status" value="1"/>
</dbReference>
<evidence type="ECO:0000313" key="9">
    <source>
        <dbReference type="EMBL" id="KAJ7769394.1"/>
    </source>
</evidence>
<dbReference type="SMART" id="SM00225">
    <property type="entry name" value="BTB"/>
    <property type="match status" value="1"/>
</dbReference>
<evidence type="ECO:0000256" key="1">
    <source>
        <dbReference type="ARBA" id="ARBA00004123"/>
    </source>
</evidence>
<dbReference type="GO" id="GO:0008270">
    <property type="term" value="F:zinc ion binding"/>
    <property type="evidence" value="ECO:0007669"/>
    <property type="project" value="InterPro"/>
</dbReference>
<keyword evidence="10" id="KW-1185">Reference proteome</keyword>
<gene>
    <name evidence="9" type="ORF">B0H16DRAFT_1715856</name>
</gene>
<dbReference type="PROSITE" id="PS50097">
    <property type="entry name" value="BTB"/>
    <property type="match status" value="1"/>
</dbReference>
<dbReference type="AlphaFoldDB" id="A0AAD7JPR9"/>
<dbReference type="Pfam" id="PF00172">
    <property type="entry name" value="Zn_clus"/>
    <property type="match status" value="1"/>
</dbReference>
<evidence type="ECO:0008006" key="11">
    <source>
        <dbReference type="Google" id="ProtNLM"/>
    </source>
</evidence>
<evidence type="ECO:0000256" key="3">
    <source>
        <dbReference type="ARBA" id="ARBA00023015"/>
    </source>
</evidence>
<keyword evidence="4" id="KW-0804">Transcription</keyword>
<proteinExistence type="predicted"/>
<dbReference type="CDD" id="cd00067">
    <property type="entry name" value="GAL4"/>
    <property type="match status" value="1"/>
</dbReference>
<name>A0AAD7JPR9_9AGAR</name>
<dbReference type="PANTHER" id="PTHR47338">
    <property type="entry name" value="ZN(II)2CYS6 TRANSCRIPTION FACTOR (EUROFUNG)-RELATED"/>
    <property type="match status" value="1"/>
</dbReference>
<protein>
    <recommendedName>
        <fullName evidence="11">Zn(2)-C6 fungal-type domain-containing protein</fullName>
    </recommendedName>
</protein>
<feature type="region of interest" description="Disordered" evidence="6">
    <location>
        <begin position="80"/>
        <end position="104"/>
    </location>
</feature>
<evidence type="ECO:0000259" key="8">
    <source>
        <dbReference type="PROSITE" id="PS50097"/>
    </source>
</evidence>
<dbReference type="SUPFAM" id="SSF54695">
    <property type="entry name" value="POZ domain"/>
    <property type="match status" value="1"/>
</dbReference>
<evidence type="ECO:0000256" key="4">
    <source>
        <dbReference type="ARBA" id="ARBA00023163"/>
    </source>
</evidence>
<feature type="domain" description="Zn(2)-C6 fungal-type" evidence="7">
    <location>
        <begin position="20"/>
        <end position="53"/>
    </location>
</feature>